<feature type="region of interest" description="Disordered" evidence="5">
    <location>
        <begin position="306"/>
        <end position="329"/>
    </location>
</feature>
<feature type="transmembrane region" description="Helical" evidence="6">
    <location>
        <begin position="247"/>
        <end position="267"/>
    </location>
</feature>
<dbReference type="Proteomes" id="UP001178507">
    <property type="component" value="Unassembled WGS sequence"/>
</dbReference>
<evidence type="ECO:0000313" key="7">
    <source>
        <dbReference type="EMBL" id="CAJ1398123.1"/>
    </source>
</evidence>
<reference evidence="7" key="1">
    <citation type="submission" date="2023-08" db="EMBL/GenBank/DDBJ databases">
        <authorList>
            <person name="Chen Y."/>
            <person name="Shah S."/>
            <person name="Dougan E. K."/>
            <person name="Thang M."/>
            <person name="Chan C."/>
        </authorList>
    </citation>
    <scope>NUCLEOTIDE SEQUENCE</scope>
</reference>
<evidence type="ECO:0000256" key="1">
    <source>
        <dbReference type="ARBA" id="ARBA00004141"/>
    </source>
</evidence>
<keyword evidence="8" id="KW-1185">Reference proteome</keyword>
<evidence type="ECO:0000256" key="3">
    <source>
        <dbReference type="ARBA" id="ARBA00022989"/>
    </source>
</evidence>
<feature type="transmembrane region" description="Helical" evidence="6">
    <location>
        <begin position="39"/>
        <end position="58"/>
    </location>
</feature>
<comment type="subcellular location">
    <subcellularLocation>
        <location evidence="1">Membrane</location>
        <topology evidence="1">Multi-pass membrane protein</topology>
    </subcellularLocation>
</comment>
<feature type="transmembrane region" description="Helical" evidence="6">
    <location>
        <begin position="122"/>
        <end position="145"/>
    </location>
</feature>
<protein>
    <recommendedName>
        <fullName evidence="9">Sugar phosphate transporter domain-containing protein</fullName>
    </recommendedName>
</protein>
<keyword evidence="3 6" id="KW-1133">Transmembrane helix</keyword>
<evidence type="ECO:0008006" key="9">
    <source>
        <dbReference type="Google" id="ProtNLM"/>
    </source>
</evidence>
<dbReference type="GO" id="GO:0016020">
    <property type="term" value="C:membrane"/>
    <property type="evidence" value="ECO:0007669"/>
    <property type="project" value="UniProtKB-SubCell"/>
</dbReference>
<evidence type="ECO:0000313" key="8">
    <source>
        <dbReference type="Proteomes" id="UP001178507"/>
    </source>
</evidence>
<dbReference type="PANTHER" id="PTHR11132">
    <property type="entry name" value="SOLUTE CARRIER FAMILY 35"/>
    <property type="match status" value="1"/>
</dbReference>
<dbReference type="EMBL" id="CAUJNA010003291">
    <property type="protein sequence ID" value="CAJ1398123.1"/>
    <property type="molecule type" value="Genomic_DNA"/>
</dbReference>
<feature type="transmembrane region" description="Helical" evidence="6">
    <location>
        <begin position="78"/>
        <end position="101"/>
    </location>
</feature>
<comment type="caution">
    <text evidence="7">The sequence shown here is derived from an EMBL/GenBank/DDBJ whole genome shotgun (WGS) entry which is preliminary data.</text>
</comment>
<proteinExistence type="predicted"/>
<keyword evidence="4 6" id="KW-0472">Membrane</keyword>
<evidence type="ECO:0000256" key="4">
    <source>
        <dbReference type="ARBA" id="ARBA00023136"/>
    </source>
</evidence>
<name>A0AA36NDE2_9DINO</name>
<sequence>MPPKGLDMETVTGVSSWMVCSVGMMILNKQAISVFPDECTLTALQMVFSVLVLVVFGYKYIHIGSLFDFLRWCMVTPFFAGMLLTSMLALKNASMTLVIVFRCLSPVPSLVIERFYPNPIRISLAMCMSILMMVCGTCLYAMQLPPDSMEGIQWVLLNMFVAVGDRLLQRLMLAKDQSPVDISKTGVTLINNAVGAVVVGSIALGNGELRKGPQDLAQLSAGPMVIVVLSCIVSVGISYTGVWAQSLISATSFLMLVNANKFVIIFYEVLFMQSKVIDRVQLVGAVMAVTASVLYGRARQVLEAEQHSEDSAETKGIKNDEKTAGSKYV</sequence>
<gene>
    <name evidence="7" type="ORF">EVOR1521_LOCUS21993</name>
</gene>
<organism evidence="7 8">
    <name type="scientific">Effrenium voratum</name>
    <dbReference type="NCBI Taxonomy" id="2562239"/>
    <lineage>
        <taxon>Eukaryota</taxon>
        <taxon>Sar</taxon>
        <taxon>Alveolata</taxon>
        <taxon>Dinophyceae</taxon>
        <taxon>Suessiales</taxon>
        <taxon>Symbiodiniaceae</taxon>
        <taxon>Effrenium</taxon>
    </lineage>
</organism>
<evidence type="ECO:0000256" key="6">
    <source>
        <dbReference type="SAM" id="Phobius"/>
    </source>
</evidence>
<keyword evidence="2 6" id="KW-0812">Transmembrane</keyword>
<evidence type="ECO:0000256" key="5">
    <source>
        <dbReference type="SAM" id="MobiDB-lite"/>
    </source>
</evidence>
<dbReference type="InterPro" id="IPR050186">
    <property type="entry name" value="TPT_transporter"/>
</dbReference>
<evidence type="ECO:0000256" key="2">
    <source>
        <dbReference type="ARBA" id="ARBA00022692"/>
    </source>
</evidence>
<accession>A0AA36NDE2</accession>
<feature type="transmembrane region" description="Helical" evidence="6">
    <location>
        <begin position="6"/>
        <end position="27"/>
    </location>
</feature>
<dbReference type="AlphaFoldDB" id="A0AA36NDE2"/>
<feature type="transmembrane region" description="Helical" evidence="6">
    <location>
        <begin position="189"/>
        <end position="207"/>
    </location>
</feature>
<feature type="transmembrane region" description="Helical" evidence="6">
    <location>
        <begin position="219"/>
        <end position="240"/>
    </location>
</feature>